<dbReference type="SUPFAM" id="SSF49384">
    <property type="entry name" value="Carbohydrate-binding domain"/>
    <property type="match status" value="1"/>
</dbReference>
<feature type="domain" description="CBM2" evidence="2">
    <location>
        <begin position="33"/>
        <end position="142"/>
    </location>
</feature>
<keyword evidence="1" id="KW-0732">Signal</keyword>
<dbReference type="GO" id="GO:0005975">
    <property type="term" value="P:carbohydrate metabolic process"/>
    <property type="evidence" value="ECO:0007669"/>
    <property type="project" value="InterPro"/>
</dbReference>
<keyword evidence="4" id="KW-1185">Reference proteome</keyword>
<evidence type="ECO:0000313" key="3">
    <source>
        <dbReference type="EMBL" id="KIU14958.1"/>
    </source>
</evidence>
<dbReference type="AlphaFoldDB" id="A0A0D1J062"/>
<dbReference type="InterPro" id="IPR001919">
    <property type="entry name" value="CBD2"/>
</dbReference>
<dbReference type="PATRIC" id="fig|280871.6.peg.4460"/>
<proteinExistence type="predicted"/>
<accession>A0A0D1J062</accession>
<dbReference type="PROSITE" id="PS51173">
    <property type="entry name" value="CBM2"/>
    <property type="match status" value="1"/>
</dbReference>
<dbReference type="EMBL" id="JXST01000034">
    <property type="protein sequence ID" value="KIU14958.1"/>
    <property type="molecule type" value="Genomic_DNA"/>
</dbReference>
<feature type="chain" id="PRO_5002242092" description="CBM2 domain-containing protein" evidence="1">
    <location>
        <begin position="38"/>
        <end position="142"/>
    </location>
</feature>
<evidence type="ECO:0000259" key="2">
    <source>
        <dbReference type="PROSITE" id="PS51173"/>
    </source>
</evidence>
<dbReference type="GO" id="GO:0004553">
    <property type="term" value="F:hydrolase activity, hydrolyzing O-glycosyl compounds"/>
    <property type="evidence" value="ECO:0007669"/>
    <property type="project" value="InterPro"/>
</dbReference>
<dbReference type="Gene3D" id="2.60.40.290">
    <property type="match status" value="1"/>
</dbReference>
<feature type="signal peptide" evidence="1">
    <location>
        <begin position="1"/>
        <end position="37"/>
    </location>
</feature>
<dbReference type="Pfam" id="PF00553">
    <property type="entry name" value="CBM_2"/>
    <property type="match status" value="1"/>
</dbReference>
<dbReference type="GO" id="GO:0030247">
    <property type="term" value="F:polysaccharide binding"/>
    <property type="evidence" value="ECO:0007669"/>
    <property type="project" value="UniProtKB-UniRule"/>
</dbReference>
<comment type="caution">
    <text evidence="3">The sequence shown here is derived from an EMBL/GenBank/DDBJ whole genome shotgun (WGS) entry which is preliminary data.</text>
</comment>
<dbReference type="InterPro" id="IPR008965">
    <property type="entry name" value="CBM2/CBM3_carb-bd_dom_sf"/>
</dbReference>
<sequence length="142" mass="15146">MTGLGSHVKRWRTALHIVVSALAVVVLGLAGTAVAHAAAAGARLVVQHTWQDGFIARYVITNYSTVPMTDWKLEFDMPMGQSISHAWSSTFTQYGTHYVISPASWNRVIPPGGSANGGIRGVLSGTYTPPSNCVLNGQVYCS</sequence>
<organism evidence="3 4">
    <name type="scientific">Mycolicibacterium llatzerense</name>
    <dbReference type="NCBI Taxonomy" id="280871"/>
    <lineage>
        <taxon>Bacteria</taxon>
        <taxon>Bacillati</taxon>
        <taxon>Actinomycetota</taxon>
        <taxon>Actinomycetes</taxon>
        <taxon>Mycobacteriales</taxon>
        <taxon>Mycobacteriaceae</taxon>
        <taxon>Mycolicibacterium</taxon>
    </lineage>
</organism>
<reference evidence="3 4" key="1">
    <citation type="submission" date="2015-01" db="EMBL/GenBank/DDBJ databases">
        <title>Genome sequence of Mycobacterium llatzerense and Mycobacterium immunogenum recovered from brain abscess.</title>
        <authorList>
            <person name="Greninger A.L."/>
            <person name="Langelier C."/>
            <person name="Cunningham G."/>
            <person name="Chiu C.Y."/>
            <person name="Miller S."/>
        </authorList>
    </citation>
    <scope>NUCLEOTIDE SEQUENCE [LARGE SCALE GENOMIC DNA]</scope>
    <source>
        <strain evidence="3 4">CLUC14</strain>
    </source>
</reference>
<dbReference type="SMART" id="SM00637">
    <property type="entry name" value="CBD_II"/>
    <property type="match status" value="1"/>
</dbReference>
<dbReference type="RefSeq" id="WP_043987236.1">
    <property type="nucleotide sequence ID" value="NZ_JXST01000034.1"/>
</dbReference>
<gene>
    <name evidence="3" type="ORF">TL10_21555</name>
</gene>
<name>A0A0D1J062_9MYCO</name>
<dbReference type="Proteomes" id="UP000032221">
    <property type="component" value="Unassembled WGS sequence"/>
</dbReference>
<dbReference type="InterPro" id="IPR012291">
    <property type="entry name" value="CBM2_carb-bd_dom_sf"/>
</dbReference>
<evidence type="ECO:0000313" key="4">
    <source>
        <dbReference type="Proteomes" id="UP000032221"/>
    </source>
</evidence>
<dbReference type="OrthoDB" id="5172397at2"/>
<evidence type="ECO:0000256" key="1">
    <source>
        <dbReference type="SAM" id="SignalP"/>
    </source>
</evidence>
<protein>
    <recommendedName>
        <fullName evidence="2">CBM2 domain-containing protein</fullName>
    </recommendedName>
</protein>
<dbReference type="STRING" id="280871.TL10_21555"/>